<keyword evidence="6" id="KW-1185">Reference proteome</keyword>
<dbReference type="CDD" id="cd00555">
    <property type="entry name" value="Maf"/>
    <property type="match status" value="1"/>
</dbReference>
<dbReference type="PANTHER" id="PTHR43213">
    <property type="entry name" value="BIFUNCTIONAL DTTP/UTP PYROPHOSPHATASE/METHYLTRANSFERASE PROTEIN-RELATED"/>
    <property type="match status" value="1"/>
</dbReference>
<comment type="catalytic activity">
    <reaction evidence="4">
        <text>UTP + H2O = UMP + diphosphate + H(+)</text>
        <dbReference type="Rhea" id="RHEA:29395"/>
        <dbReference type="ChEBI" id="CHEBI:15377"/>
        <dbReference type="ChEBI" id="CHEBI:15378"/>
        <dbReference type="ChEBI" id="CHEBI:33019"/>
        <dbReference type="ChEBI" id="CHEBI:46398"/>
        <dbReference type="ChEBI" id="CHEBI:57865"/>
        <dbReference type="EC" id="3.6.1.9"/>
    </reaction>
</comment>
<feature type="active site" description="Proton acceptor" evidence="4">
    <location>
        <position position="76"/>
    </location>
</feature>
<comment type="cofactor">
    <cofactor evidence="1 4">
        <name>a divalent metal cation</name>
        <dbReference type="ChEBI" id="CHEBI:60240"/>
    </cofactor>
</comment>
<evidence type="ECO:0000256" key="1">
    <source>
        <dbReference type="ARBA" id="ARBA00001968"/>
    </source>
</evidence>
<sequence length="203" mass="22307">MPPLLEFHAPLILASQSPRRKALLEQVEWPFTVQASPAEEHLPPNATPAEAVRAVAHQKATPVATEHPEALTLAADTIVVFEGEIQGKPASPNAARALLQRMQDRSHHVLTGMALHHPTTNQRVATVTRTTVFMAPLSNTEIDAYVRSKLPMDKAGSYGIQDAIASLFVHRLHGDYYNVMGLPLRTLYATLRTRFADLVSLPK</sequence>
<feature type="site" description="Important for substrate specificity" evidence="4">
    <location>
        <position position="161"/>
    </location>
</feature>
<feature type="site" description="Important for substrate specificity" evidence="4">
    <location>
        <position position="19"/>
    </location>
</feature>
<dbReference type="AlphaFoldDB" id="A0A2H3P7F8"/>
<dbReference type="Pfam" id="PF02545">
    <property type="entry name" value="Maf"/>
    <property type="match status" value="1"/>
</dbReference>
<keyword evidence="4" id="KW-0963">Cytoplasm</keyword>
<evidence type="ECO:0000313" key="5">
    <source>
        <dbReference type="EMBL" id="PEN07071.1"/>
    </source>
</evidence>
<protein>
    <recommendedName>
        <fullName evidence="4">dTTP/UTP pyrophosphatase</fullName>
        <shortName evidence="4">dTTPase/UTPase</shortName>
        <ecNumber evidence="4">3.6.1.9</ecNumber>
    </recommendedName>
    <alternativeName>
        <fullName evidence="4">Nucleoside triphosphate pyrophosphatase</fullName>
    </alternativeName>
    <alternativeName>
        <fullName evidence="4">Nucleotide pyrophosphatase</fullName>
        <shortName evidence="4">Nucleotide PPase</shortName>
    </alternativeName>
</protein>
<evidence type="ECO:0000256" key="2">
    <source>
        <dbReference type="ARBA" id="ARBA00022801"/>
    </source>
</evidence>
<dbReference type="EMBL" id="PDEP01000006">
    <property type="protein sequence ID" value="PEN07071.1"/>
    <property type="molecule type" value="Genomic_DNA"/>
</dbReference>
<accession>A0A2H3P7F8</accession>
<dbReference type="GO" id="GO:0036218">
    <property type="term" value="F:dTTP diphosphatase activity"/>
    <property type="evidence" value="ECO:0007669"/>
    <property type="project" value="RHEA"/>
</dbReference>
<name>A0A2H3P7F8_9BACT</name>
<comment type="similarity">
    <text evidence="4">Belongs to the Maf family. YhdE subfamily.</text>
</comment>
<dbReference type="GO" id="GO:0009117">
    <property type="term" value="P:nucleotide metabolic process"/>
    <property type="evidence" value="ECO:0007669"/>
    <property type="project" value="UniProtKB-KW"/>
</dbReference>
<dbReference type="GO" id="GO:0036221">
    <property type="term" value="F:UTP diphosphatase activity"/>
    <property type="evidence" value="ECO:0007669"/>
    <property type="project" value="RHEA"/>
</dbReference>
<comment type="catalytic activity">
    <reaction evidence="4">
        <text>dTTP + H2O = dTMP + diphosphate + H(+)</text>
        <dbReference type="Rhea" id="RHEA:28534"/>
        <dbReference type="ChEBI" id="CHEBI:15377"/>
        <dbReference type="ChEBI" id="CHEBI:15378"/>
        <dbReference type="ChEBI" id="CHEBI:33019"/>
        <dbReference type="ChEBI" id="CHEBI:37568"/>
        <dbReference type="ChEBI" id="CHEBI:63528"/>
        <dbReference type="EC" id="3.6.1.9"/>
    </reaction>
</comment>
<comment type="caution">
    <text evidence="5">The sequence shown here is derived from an EMBL/GenBank/DDBJ whole genome shotgun (WGS) entry which is preliminary data.</text>
</comment>
<comment type="function">
    <text evidence="4">Nucleoside triphosphate pyrophosphatase that hydrolyzes dTTP and UTP. May have a dual role in cell division arrest and in preventing the incorporation of modified nucleotides into cellular nucleic acids.</text>
</comment>
<evidence type="ECO:0000256" key="3">
    <source>
        <dbReference type="ARBA" id="ARBA00023080"/>
    </source>
</evidence>
<dbReference type="EC" id="3.6.1.9" evidence="4"/>
<dbReference type="InterPro" id="IPR029001">
    <property type="entry name" value="ITPase-like_fam"/>
</dbReference>
<dbReference type="OrthoDB" id="9807767at2"/>
<dbReference type="InterPro" id="IPR003697">
    <property type="entry name" value="Maf-like"/>
</dbReference>
<feature type="site" description="Important for substrate specificity" evidence="4">
    <location>
        <position position="77"/>
    </location>
</feature>
<dbReference type="PIRSF" id="PIRSF006305">
    <property type="entry name" value="Maf"/>
    <property type="match status" value="1"/>
</dbReference>
<proteinExistence type="inferred from homology"/>
<evidence type="ECO:0000313" key="6">
    <source>
        <dbReference type="Proteomes" id="UP000221024"/>
    </source>
</evidence>
<dbReference type="PANTHER" id="PTHR43213:SF5">
    <property type="entry name" value="BIFUNCTIONAL DTTP_UTP PYROPHOSPHATASE_METHYLTRANSFERASE PROTEIN-RELATED"/>
    <property type="match status" value="1"/>
</dbReference>
<gene>
    <name evidence="5" type="primary">maf</name>
    <name evidence="5" type="ORF">CRI93_07995</name>
</gene>
<dbReference type="RefSeq" id="WP_098062099.1">
    <property type="nucleotide sequence ID" value="NZ_PDEP01000006.1"/>
</dbReference>
<dbReference type="GO" id="GO:0005737">
    <property type="term" value="C:cytoplasm"/>
    <property type="evidence" value="ECO:0007669"/>
    <property type="project" value="UniProtKB-SubCell"/>
</dbReference>
<keyword evidence="3 4" id="KW-0546">Nucleotide metabolism</keyword>
<dbReference type="SUPFAM" id="SSF52972">
    <property type="entry name" value="ITPase-like"/>
    <property type="match status" value="1"/>
</dbReference>
<dbReference type="NCBIfam" id="TIGR00172">
    <property type="entry name" value="maf"/>
    <property type="match status" value="1"/>
</dbReference>
<comment type="subcellular location">
    <subcellularLocation>
        <location evidence="4">Cytoplasm</location>
    </subcellularLocation>
</comment>
<organism evidence="5 6">
    <name type="scientific">Longimonas halophila</name>
    <dbReference type="NCBI Taxonomy" id="1469170"/>
    <lineage>
        <taxon>Bacteria</taxon>
        <taxon>Pseudomonadati</taxon>
        <taxon>Rhodothermota</taxon>
        <taxon>Rhodothermia</taxon>
        <taxon>Rhodothermales</taxon>
        <taxon>Salisaetaceae</taxon>
        <taxon>Longimonas</taxon>
    </lineage>
</organism>
<dbReference type="Gene3D" id="3.90.950.10">
    <property type="match status" value="1"/>
</dbReference>
<comment type="caution">
    <text evidence="4">Lacks conserved residue(s) required for the propagation of feature annotation.</text>
</comment>
<evidence type="ECO:0000256" key="4">
    <source>
        <dbReference type="HAMAP-Rule" id="MF_00528"/>
    </source>
</evidence>
<dbReference type="HAMAP" id="MF_00528">
    <property type="entry name" value="Maf"/>
    <property type="match status" value="1"/>
</dbReference>
<reference evidence="5 6" key="1">
    <citation type="submission" date="2017-10" db="EMBL/GenBank/DDBJ databases">
        <title>Draft genome of Longimonas halophila.</title>
        <authorList>
            <person name="Goh K.M."/>
            <person name="Shamsir M.S."/>
            <person name="Lim S.W."/>
        </authorList>
    </citation>
    <scope>NUCLEOTIDE SEQUENCE [LARGE SCALE GENOMIC DNA]</scope>
    <source>
        <strain evidence="5 6">KCTC 42399</strain>
    </source>
</reference>
<keyword evidence="2 4" id="KW-0378">Hydrolase</keyword>
<dbReference type="Proteomes" id="UP000221024">
    <property type="component" value="Unassembled WGS sequence"/>
</dbReference>